<protein>
    <recommendedName>
        <fullName evidence="3">Thioredoxin</fullName>
    </recommendedName>
</protein>
<dbReference type="EMBL" id="LFDV01000002">
    <property type="protein sequence ID" value="KTB48111.1"/>
    <property type="molecule type" value="Genomic_DNA"/>
</dbReference>
<proteinExistence type="predicted"/>
<keyword evidence="2" id="KW-1185">Reference proteome</keyword>
<dbReference type="Proteomes" id="UP000053947">
    <property type="component" value="Unassembled WGS sequence"/>
</dbReference>
<name>A0A0W0GHT2_9CHLR</name>
<sequence>MLQYHSGDKYATPATEAKAAEYGVRGFPSIYFDGGNPVIGAGSELSAYNAQTSKIAAALAKPPAVALSATVSFSGGITVTAAATNTGSSTVSGLKLYVVIYEDLGTAEHHYTVRDVLSPVAIVSLASGAVQQFSVKSSYGGSQSNLQAVVFIKSASGEVLQVALAGK</sequence>
<accession>A0A0W0GHT2</accession>
<dbReference type="OrthoDB" id="160345at2"/>
<evidence type="ECO:0000313" key="2">
    <source>
        <dbReference type="Proteomes" id="UP000053947"/>
    </source>
</evidence>
<evidence type="ECO:0000313" key="1">
    <source>
        <dbReference type="EMBL" id="KTB48111.1"/>
    </source>
</evidence>
<dbReference type="AlphaFoldDB" id="A0A0W0GHT2"/>
<reference evidence="1 2" key="1">
    <citation type="submission" date="2015-06" db="EMBL/GenBank/DDBJ databases">
        <title>Genome sequence of the organohalide-respiring Dehalogenimonas alkenigignens type strain (IP3-3T).</title>
        <authorList>
            <person name="Key T.A."/>
            <person name="Richmond D.P."/>
            <person name="Bowman K.S."/>
            <person name="Cho Y.-J."/>
            <person name="Chun J."/>
            <person name="da Costa M.S."/>
            <person name="Rainey F.A."/>
            <person name="Moe W.M."/>
        </authorList>
    </citation>
    <scope>NUCLEOTIDE SEQUENCE [LARGE SCALE GENOMIC DNA]</scope>
    <source>
        <strain evidence="1 2">IP3-3</strain>
    </source>
</reference>
<organism evidence="1 2">
    <name type="scientific">Dehalogenimonas alkenigignens</name>
    <dbReference type="NCBI Taxonomy" id="1217799"/>
    <lineage>
        <taxon>Bacteria</taxon>
        <taxon>Bacillati</taxon>
        <taxon>Chloroflexota</taxon>
        <taxon>Dehalococcoidia</taxon>
        <taxon>Dehalococcoidales</taxon>
        <taxon>Dehalococcoidaceae</taxon>
        <taxon>Dehalogenimonas</taxon>
    </lineage>
</organism>
<dbReference type="STRING" id="1217799.DEALK_09560"/>
<gene>
    <name evidence="1" type="ORF">DEALK_09560</name>
</gene>
<dbReference type="RefSeq" id="WP_058439143.1">
    <property type="nucleotide sequence ID" value="NZ_KQ758903.1"/>
</dbReference>
<evidence type="ECO:0008006" key="3">
    <source>
        <dbReference type="Google" id="ProtNLM"/>
    </source>
</evidence>
<comment type="caution">
    <text evidence="1">The sequence shown here is derived from an EMBL/GenBank/DDBJ whole genome shotgun (WGS) entry which is preliminary data.</text>
</comment>